<dbReference type="InterPro" id="IPR000515">
    <property type="entry name" value="MetI-like"/>
</dbReference>
<evidence type="ECO:0000313" key="9">
    <source>
        <dbReference type="EMBL" id="TDE89574.1"/>
    </source>
</evidence>
<evidence type="ECO:0000259" key="8">
    <source>
        <dbReference type="PROSITE" id="PS50928"/>
    </source>
</evidence>
<dbReference type="RefSeq" id="WP_133109576.1">
    <property type="nucleotide sequence ID" value="NZ_SMNA01000012.1"/>
</dbReference>
<dbReference type="InterPro" id="IPR035906">
    <property type="entry name" value="MetI-like_sf"/>
</dbReference>
<reference evidence="9 10" key="1">
    <citation type="submission" date="2019-03" db="EMBL/GenBank/DDBJ databases">
        <title>Genomic features of bacteria from cold environments.</title>
        <authorList>
            <person name="Shen L."/>
        </authorList>
    </citation>
    <scope>NUCLEOTIDE SEQUENCE [LARGE SCALE GENOMIC DNA]</scope>
    <source>
        <strain evidence="10">T3246-1</strain>
    </source>
</reference>
<organism evidence="9 10">
    <name type="scientific">Occultella glacieicola</name>
    <dbReference type="NCBI Taxonomy" id="2518684"/>
    <lineage>
        <taxon>Bacteria</taxon>
        <taxon>Bacillati</taxon>
        <taxon>Actinomycetota</taxon>
        <taxon>Actinomycetes</taxon>
        <taxon>Micrococcales</taxon>
        <taxon>Ruaniaceae</taxon>
        <taxon>Occultella</taxon>
    </lineage>
</organism>
<sequence length="350" mass="38122">MIARLWRSQRWWIQRVALLPVHLFLFAIAVFFLVRLIPGDPVLIIAGSDDLTADQYERIEVLLGLSGSLWHQLMVFLGRVVTLDLGRSLIDGQDVQEQIAWRLPATIEIALIAMVIAIAVTLLLCIFAMLHPHNPVARFAAFYARSAGAIPDFVLGVAGILVFYTVLGWAAAPTGRYDAGLRPAPRTTGFPFLDALLSSDTVLLSSMLAHLWLPVLVLVVGSAPTIMKVLQRSIEHAVDDEATLFRIASGVPRHVVIVSVLRRASPTMVTMCGQLFGFLLGGAVIIEQLFAIPGMGQYAVQAVGRADFLALQAFLLTVAACVLVVFLIVDLVNMTLDPRRRPGVMVEGNA</sequence>
<comment type="subcellular location">
    <subcellularLocation>
        <location evidence="1 7">Cell membrane</location>
        <topology evidence="1 7">Multi-pass membrane protein</topology>
    </subcellularLocation>
</comment>
<evidence type="ECO:0000256" key="6">
    <source>
        <dbReference type="ARBA" id="ARBA00023136"/>
    </source>
</evidence>
<accession>A0ABY2E3I1</accession>
<feature type="transmembrane region" description="Helical" evidence="7">
    <location>
        <begin position="12"/>
        <end position="34"/>
    </location>
</feature>
<dbReference type="Proteomes" id="UP000504882">
    <property type="component" value="Unassembled WGS sequence"/>
</dbReference>
<dbReference type="PANTHER" id="PTHR43163">
    <property type="entry name" value="DIPEPTIDE TRANSPORT SYSTEM PERMEASE PROTEIN DPPB-RELATED"/>
    <property type="match status" value="1"/>
</dbReference>
<keyword evidence="4 7" id="KW-0812">Transmembrane</keyword>
<feature type="transmembrane region" description="Helical" evidence="7">
    <location>
        <begin position="308"/>
        <end position="332"/>
    </location>
</feature>
<comment type="caution">
    <text evidence="9">The sequence shown here is derived from an EMBL/GenBank/DDBJ whole genome shotgun (WGS) entry which is preliminary data.</text>
</comment>
<feature type="transmembrane region" description="Helical" evidence="7">
    <location>
        <begin position="202"/>
        <end position="223"/>
    </location>
</feature>
<gene>
    <name evidence="9" type="ORF">EXU48_20645</name>
</gene>
<protein>
    <submittedName>
        <fullName evidence="9">ABC transporter permease</fullName>
    </submittedName>
</protein>
<dbReference type="PROSITE" id="PS50928">
    <property type="entry name" value="ABC_TM1"/>
    <property type="match status" value="1"/>
</dbReference>
<keyword evidence="2 7" id="KW-0813">Transport</keyword>
<feature type="transmembrane region" description="Helical" evidence="7">
    <location>
        <begin position="109"/>
        <end position="130"/>
    </location>
</feature>
<dbReference type="Pfam" id="PF19300">
    <property type="entry name" value="BPD_transp_1_N"/>
    <property type="match status" value="1"/>
</dbReference>
<evidence type="ECO:0000256" key="1">
    <source>
        <dbReference type="ARBA" id="ARBA00004651"/>
    </source>
</evidence>
<name>A0ABY2E3I1_9MICO</name>
<keyword evidence="5 7" id="KW-1133">Transmembrane helix</keyword>
<dbReference type="SUPFAM" id="SSF161098">
    <property type="entry name" value="MetI-like"/>
    <property type="match status" value="1"/>
</dbReference>
<keyword evidence="6 7" id="KW-0472">Membrane</keyword>
<feature type="transmembrane region" description="Helical" evidence="7">
    <location>
        <begin position="275"/>
        <end position="296"/>
    </location>
</feature>
<evidence type="ECO:0000256" key="7">
    <source>
        <dbReference type="RuleBase" id="RU363032"/>
    </source>
</evidence>
<dbReference type="PANTHER" id="PTHR43163:SF6">
    <property type="entry name" value="DIPEPTIDE TRANSPORT SYSTEM PERMEASE PROTEIN DPPB-RELATED"/>
    <property type="match status" value="1"/>
</dbReference>
<proteinExistence type="inferred from homology"/>
<keyword evidence="10" id="KW-1185">Reference proteome</keyword>
<evidence type="ECO:0000256" key="2">
    <source>
        <dbReference type="ARBA" id="ARBA00022448"/>
    </source>
</evidence>
<comment type="similarity">
    <text evidence="7">Belongs to the binding-protein-dependent transport system permease family.</text>
</comment>
<evidence type="ECO:0000256" key="5">
    <source>
        <dbReference type="ARBA" id="ARBA00022989"/>
    </source>
</evidence>
<feature type="domain" description="ABC transmembrane type-1" evidence="8">
    <location>
        <begin position="103"/>
        <end position="333"/>
    </location>
</feature>
<dbReference type="EMBL" id="SMNA01000012">
    <property type="protein sequence ID" value="TDE89574.1"/>
    <property type="molecule type" value="Genomic_DNA"/>
</dbReference>
<keyword evidence="3" id="KW-1003">Cell membrane</keyword>
<evidence type="ECO:0000313" key="10">
    <source>
        <dbReference type="Proteomes" id="UP000504882"/>
    </source>
</evidence>
<evidence type="ECO:0000256" key="3">
    <source>
        <dbReference type="ARBA" id="ARBA00022475"/>
    </source>
</evidence>
<dbReference type="InterPro" id="IPR045621">
    <property type="entry name" value="BPD_transp_1_N"/>
</dbReference>
<evidence type="ECO:0000256" key="4">
    <source>
        <dbReference type="ARBA" id="ARBA00022692"/>
    </source>
</evidence>
<feature type="transmembrane region" description="Helical" evidence="7">
    <location>
        <begin position="150"/>
        <end position="172"/>
    </location>
</feature>
<dbReference type="Gene3D" id="1.10.3720.10">
    <property type="entry name" value="MetI-like"/>
    <property type="match status" value="1"/>
</dbReference>
<dbReference type="Pfam" id="PF00528">
    <property type="entry name" value="BPD_transp_1"/>
    <property type="match status" value="1"/>
</dbReference>